<proteinExistence type="predicted"/>
<reference evidence="1 2" key="1">
    <citation type="journal article" date="2023" name="Hortic Res">
        <title>Pangenome of water caltrop reveals structural variations and asymmetric subgenome divergence after allopolyploidization.</title>
        <authorList>
            <person name="Zhang X."/>
            <person name="Chen Y."/>
            <person name="Wang L."/>
            <person name="Yuan Y."/>
            <person name="Fang M."/>
            <person name="Shi L."/>
            <person name="Lu R."/>
            <person name="Comes H.P."/>
            <person name="Ma Y."/>
            <person name="Chen Y."/>
            <person name="Huang G."/>
            <person name="Zhou Y."/>
            <person name="Zheng Z."/>
            <person name="Qiu Y."/>
        </authorList>
    </citation>
    <scope>NUCLEOTIDE SEQUENCE [LARGE SCALE GENOMIC DNA]</scope>
    <source>
        <tissue evidence="1">Roots</tissue>
    </source>
</reference>
<comment type="caution">
    <text evidence="1">The sequence shown here is derived from an EMBL/GenBank/DDBJ whole genome shotgun (WGS) entry which is preliminary data.</text>
</comment>
<dbReference type="AlphaFoldDB" id="A0AAN7JIU2"/>
<name>A0AAN7JIU2_9MYRT</name>
<evidence type="ECO:0000313" key="2">
    <source>
        <dbReference type="Proteomes" id="UP001345219"/>
    </source>
</evidence>
<organism evidence="1 2">
    <name type="scientific">Trapa incisa</name>
    <dbReference type="NCBI Taxonomy" id="236973"/>
    <lineage>
        <taxon>Eukaryota</taxon>
        <taxon>Viridiplantae</taxon>
        <taxon>Streptophyta</taxon>
        <taxon>Embryophyta</taxon>
        <taxon>Tracheophyta</taxon>
        <taxon>Spermatophyta</taxon>
        <taxon>Magnoliopsida</taxon>
        <taxon>eudicotyledons</taxon>
        <taxon>Gunneridae</taxon>
        <taxon>Pentapetalae</taxon>
        <taxon>rosids</taxon>
        <taxon>malvids</taxon>
        <taxon>Myrtales</taxon>
        <taxon>Lythraceae</taxon>
        <taxon>Trapa</taxon>
    </lineage>
</organism>
<evidence type="ECO:0000313" key="1">
    <source>
        <dbReference type="EMBL" id="KAK4746049.1"/>
    </source>
</evidence>
<gene>
    <name evidence="1" type="ORF">SAY87_012361</name>
</gene>
<keyword evidence="2" id="KW-1185">Reference proteome</keyword>
<dbReference type="Proteomes" id="UP001345219">
    <property type="component" value="Chromosome 10"/>
</dbReference>
<sequence>MKACGQCMKMFGEESKLTHVLKHKGWVDIMAWVVCIVPSPLSSALNVKTSYLSNEERINVQTIKENALKITSSLSWQCSFPENVTLYT</sequence>
<dbReference type="EMBL" id="JAXIOK010000021">
    <property type="protein sequence ID" value="KAK4746049.1"/>
    <property type="molecule type" value="Genomic_DNA"/>
</dbReference>
<accession>A0AAN7JIU2</accession>
<protein>
    <submittedName>
        <fullName evidence="1">Uncharacterized protein</fullName>
    </submittedName>
</protein>